<feature type="compositionally biased region" description="Acidic residues" evidence="1">
    <location>
        <begin position="20"/>
        <end position="33"/>
    </location>
</feature>
<proteinExistence type="predicted"/>
<reference evidence="2" key="1">
    <citation type="journal article" date="2023" name="Insect Mol. Biol.">
        <title>Genome sequencing provides insights into the evolution of gene families encoding plant cell wall-degrading enzymes in longhorned beetles.</title>
        <authorList>
            <person name="Shin N.R."/>
            <person name="Okamura Y."/>
            <person name="Kirsch R."/>
            <person name="Pauchet Y."/>
        </authorList>
    </citation>
    <scope>NUCLEOTIDE SEQUENCE</scope>
    <source>
        <strain evidence="2">RBIC_L_NR</strain>
    </source>
</reference>
<evidence type="ECO:0000313" key="2">
    <source>
        <dbReference type="EMBL" id="KAJ8952461.1"/>
    </source>
</evidence>
<evidence type="ECO:0000313" key="3">
    <source>
        <dbReference type="Proteomes" id="UP001162156"/>
    </source>
</evidence>
<accession>A0AAV8YMK4</accession>
<feature type="compositionally biased region" description="Acidic residues" evidence="1">
    <location>
        <begin position="44"/>
        <end position="58"/>
    </location>
</feature>
<gene>
    <name evidence="2" type="ORF">NQ314_007537</name>
</gene>
<comment type="caution">
    <text evidence="2">The sequence shown here is derived from an EMBL/GenBank/DDBJ whole genome shotgun (WGS) entry which is preliminary data.</text>
</comment>
<dbReference type="EMBL" id="JANEYF010002024">
    <property type="protein sequence ID" value="KAJ8952461.1"/>
    <property type="molecule type" value="Genomic_DNA"/>
</dbReference>
<sequence length="135" mass="15947">MHMVNYEKEQNRLRSLMEEVLTDEETEDFDDDTFQDKQDVIEERQEDSETEQDIFDSEGQENVVEGPIYIGRDNITKWKKNVPKKTVCTRSENIVTRLPASKLRTRSLGTPTVILRYFINDEFIYTFSILKEIGM</sequence>
<feature type="region of interest" description="Disordered" evidence="1">
    <location>
        <begin position="20"/>
        <end position="58"/>
    </location>
</feature>
<protein>
    <submittedName>
        <fullName evidence="2">Uncharacterized protein</fullName>
    </submittedName>
</protein>
<name>A0AAV8YMK4_9CUCU</name>
<dbReference type="Proteomes" id="UP001162156">
    <property type="component" value="Unassembled WGS sequence"/>
</dbReference>
<dbReference type="AlphaFoldDB" id="A0AAV8YMK4"/>
<organism evidence="2 3">
    <name type="scientific">Rhamnusium bicolor</name>
    <dbReference type="NCBI Taxonomy" id="1586634"/>
    <lineage>
        <taxon>Eukaryota</taxon>
        <taxon>Metazoa</taxon>
        <taxon>Ecdysozoa</taxon>
        <taxon>Arthropoda</taxon>
        <taxon>Hexapoda</taxon>
        <taxon>Insecta</taxon>
        <taxon>Pterygota</taxon>
        <taxon>Neoptera</taxon>
        <taxon>Endopterygota</taxon>
        <taxon>Coleoptera</taxon>
        <taxon>Polyphaga</taxon>
        <taxon>Cucujiformia</taxon>
        <taxon>Chrysomeloidea</taxon>
        <taxon>Cerambycidae</taxon>
        <taxon>Lepturinae</taxon>
        <taxon>Rhagiini</taxon>
        <taxon>Rhamnusium</taxon>
    </lineage>
</organism>
<keyword evidence="3" id="KW-1185">Reference proteome</keyword>
<evidence type="ECO:0000256" key="1">
    <source>
        <dbReference type="SAM" id="MobiDB-lite"/>
    </source>
</evidence>
<feature type="compositionally biased region" description="Basic and acidic residues" evidence="1">
    <location>
        <begin position="34"/>
        <end position="43"/>
    </location>
</feature>